<dbReference type="Pfam" id="PF00082">
    <property type="entry name" value="Peptidase_S8"/>
    <property type="match status" value="1"/>
</dbReference>
<feature type="compositionally biased region" description="Pro residues" evidence="11">
    <location>
        <begin position="439"/>
        <end position="466"/>
    </location>
</feature>
<dbReference type="PANTHER" id="PTHR43806">
    <property type="entry name" value="PEPTIDASE S8"/>
    <property type="match status" value="1"/>
</dbReference>
<reference evidence="14 15" key="1">
    <citation type="submission" date="2018-10" db="EMBL/GenBank/DDBJ databases">
        <title>Sequencing the genomes of 1000 actinobacteria strains.</title>
        <authorList>
            <person name="Klenk H.-P."/>
        </authorList>
    </citation>
    <scope>NUCLEOTIDE SEQUENCE [LARGE SCALE GENOMIC DNA]</scope>
    <source>
        <strain evidence="14 15">DSM 45175</strain>
    </source>
</reference>
<dbReference type="Gene3D" id="3.40.50.200">
    <property type="entry name" value="Peptidase S8/S53 domain"/>
    <property type="match status" value="1"/>
</dbReference>
<feature type="transmembrane region" description="Helical" evidence="12">
    <location>
        <begin position="365"/>
        <end position="385"/>
    </location>
</feature>
<comment type="caution">
    <text evidence="14">The sequence shown here is derived from an EMBL/GenBank/DDBJ whole genome shotgun (WGS) entry which is preliminary data.</text>
</comment>
<dbReference type="GO" id="GO:0006508">
    <property type="term" value="P:proteolysis"/>
    <property type="evidence" value="ECO:0007669"/>
    <property type="project" value="UniProtKB-KW"/>
</dbReference>
<dbReference type="InterPro" id="IPR000209">
    <property type="entry name" value="Peptidase_S8/S53_dom"/>
</dbReference>
<dbReference type="AlphaFoldDB" id="A0A495JPD8"/>
<protein>
    <submittedName>
        <fullName evidence="14">Type VII secretion-associated serine protease mycosin</fullName>
    </submittedName>
</protein>
<evidence type="ECO:0000256" key="10">
    <source>
        <dbReference type="PROSITE-ProRule" id="PRU01240"/>
    </source>
</evidence>
<dbReference type="InterPro" id="IPR050131">
    <property type="entry name" value="Peptidase_S8_subtilisin-like"/>
</dbReference>
<feature type="region of interest" description="Disordered" evidence="11">
    <location>
        <begin position="401"/>
        <end position="480"/>
    </location>
</feature>
<dbReference type="GO" id="GO:0005886">
    <property type="term" value="C:plasma membrane"/>
    <property type="evidence" value="ECO:0007669"/>
    <property type="project" value="UniProtKB-SubCell"/>
</dbReference>
<dbReference type="SUPFAM" id="SSF52743">
    <property type="entry name" value="Subtilisin-like"/>
    <property type="match status" value="1"/>
</dbReference>
<keyword evidence="5 12" id="KW-0812">Transmembrane</keyword>
<dbReference type="InterPro" id="IPR023834">
    <property type="entry name" value="T7SS_pept_S8A_mycosin"/>
</dbReference>
<accession>A0A495JPD8</accession>
<feature type="compositionally biased region" description="Low complexity" evidence="11">
    <location>
        <begin position="412"/>
        <end position="438"/>
    </location>
</feature>
<dbReference type="PROSITE" id="PS51892">
    <property type="entry name" value="SUBTILASE"/>
    <property type="match status" value="1"/>
</dbReference>
<evidence type="ECO:0000256" key="6">
    <source>
        <dbReference type="ARBA" id="ARBA00022801"/>
    </source>
</evidence>
<dbReference type="PROSITE" id="PS00136">
    <property type="entry name" value="SUBTILASE_ASP"/>
    <property type="match status" value="1"/>
</dbReference>
<dbReference type="PANTHER" id="PTHR43806:SF11">
    <property type="entry name" value="CEREVISIN-RELATED"/>
    <property type="match status" value="1"/>
</dbReference>
<dbReference type="NCBIfam" id="TIGR03921">
    <property type="entry name" value="T7SS_mycosin"/>
    <property type="match status" value="1"/>
</dbReference>
<evidence type="ECO:0000256" key="7">
    <source>
        <dbReference type="ARBA" id="ARBA00022825"/>
    </source>
</evidence>
<feature type="active site" description="Charge relay system" evidence="10">
    <location>
        <position position="107"/>
    </location>
</feature>
<evidence type="ECO:0000259" key="13">
    <source>
        <dbReference type="Pfam" id="PF00082"/>
    </source>
</evidence>
<evidence type="ECO:0000256" key="12">
    <source>
        <dbReference type="SAM" id="Phobius"/>
    </source>
</evidence>
<evidence type="ECO:0000256" key="8">
    <source>
        <dbReference type="ARBA" id="ARBA00022989"/>
    </source>
</evidence>
<comment type="subcellular location">
    <subcellularLocation>
        <location evidence="1">Cell membrane</location>
        <topology evidence="1">Single-pass membrane protein</topology>
    </subcellularLocation>
</comment>
<dbReference type="InterPro" id="IPR023827">
    <property type="entry name" value="Peptidase_S8_Asp-AS"/>
</dbReference>
<comment type="similarity">
    <text evidence="2 10">Belongs to the peptidase S8 family.</text>
</comment>
<keyword evidence="6 10" id="KW-0378">Hydrolase</keyword>
<evidence type="ECO:0000256" key="4">
    <source>
        <dbReference type="ARBA" id="ARBA00022670"/>
    </source>
</evidence>
<evidence type="ECO:0000256" key="3">
    <source>
        <dbReference type="ARBA" id="ARBA00022475"/>
    </source>
</evidence>
<dbReference type="PRINTS" id="PR00723">
    <property type="entry name" value="SUBTILISIN"/>
</dbReference>
<keyword evidence="3" id="KW-1003">Cell membrane</keyword>
<dbReference type="Proteomes" id="UP000277671">
    <property type="component" value="Unassembled WGS sequence"/>
</dbReference>
<feature type="active site" description="Charge relay system" evidence="10">
    <location>
        <position position="70"/>
    </location>
</feature>
<keyword evidence="7 10" id="KW-0720">Serine protease</keyword>
<feature type="domain" description="Peptidase S8/S53" evidence="13">
    <location>
        <begin position="61"/>
        <end position="313"/>
    </location>
</feature>
<proteinExistence type="inferred from homology"/>
<evidence type="ECO:0000313" key="15">
    <source>
        <dbReference type="Proteomes" id="UP000277671"/>
    </source>
</evidence>
<keyword evidence="15" id="KW-1185">Reference proteome</keyword>
<feature type="active site" description="Charge relay system" evidence="10">
    <location>
        <position position="265"/>
    </location>
</feature>
<dbReference type="GO" id="GO:0004252">
    <property type="term" value="F:serine-type endopeptidase activity"/>
    <property type="evidence" value="ECO:0007669"/>
    <property type="project" value="UniProtKB-UniRule"/>
</dbReference>
<evidence type="ECO:0000256" key="9">
    <source>
        <dbReference type="ARBA" id="ARBA00023136"/>
    </source>
</evidence>
<dbReference type="InterPro" id="IPR036852">
    <property type="entry name" value="Peptidase_S8/S53_dom_sf"/>
</dbReference>
<keyword evidence="4 10" id="KW-0645">Protease</keyword>
<evidence type="ECO:0000256" key="1">
    <source>
        <dbReference type="ARBA" id="ARBA00004162"/>
    </source>
</evidence>
<dbReference type="OrthoDB" id="9798386at2"/>
<dbReference type="EMBL" id="RBKT01000001">
    <property type="protein sequence ID" value="RKR89919.1"/>
    <property type="molecule type" value="Genomic_DNA"/>
</dbReference>
<name>A0A495JPD8_9ACTN</name>
<evidence type="ECO:0000256" key="5">
    <source>
        <dbReference type="ARBA" id="ARBA00022692"/>
    </source>
</evidence>
<evidence type="ECO:0000256" key="2">
    <source>
        <dbReference type="ARBA" id="ARBA00011073"/>
    </source>
</evidence>
<organism evidence="14 15">
    <name type="scientific">Micromonospora pisi</name>
    <dbReference type="NCBI Taxonomy" id="589240"/>
    <lineage>
        <taxon>Bacteria</taxon>
        <taxon>Bacillati</taxon>
        <taxon>Actinomycetota</taxon>
        <taxon>Actinomycetes</taxon>
        <taxon>Micromonosporales</taxon>
        <taxon>Micromonosporaceae</taxon>
        <taxon>Micromonospora</taxon>
    </lineage>
</organism>
<dbReference type="InterPro" id="IPR015500">
    <property type="entry name" value="Peptidase_S8_subtilisin-rel"/>
</dbReference>
<evidence type="ECO:0000256" key="11">
    <source>
        <dbReference type="SAM" id="MobiDB-lite"/>
    </source>
</evidence>
<gene>
    <name evidence="14" type="ORF">BDK92_4279</name>
</gene>
<evidence type="ECO:0000313" key="14">
    <source>
        <dbReference type="EMBL" id="RKR89919.1"/>
    </source>
</evidence>
<sequence>MRTRTGLRPVQRSAAAALVLVAAVGVGPLVAVGPAHADTVRGLQWYLDALRIPEAHKISKGAGVTVAVIDTGVDVSHPDLKGQVVAGHGLGSDAAPDGRRDSGVDGHGTAMAGLIAGRGGGQNRALGIAPAVKILPVSTGSDFGDGELATAIRWAADAGADVINMSLGANGPASEEEQAAVRYALEKDAVLVAATGNLEQGSLGVSSPGNIPGVIAVSGLSKDGLFSPKSVRGPEVTLAAPMDDVITPRPVSVSKNGYGVASGTSDSAAIVSGVAALVRSKYPDLNAANVVNRLVRTAKDEGASGRDDLYGFGAVDPVAALTRQVPNVDANPLVAAAPPAPADNPQAEADDGPAVSIGVSNKVGAIVQVALCLLVVVGLVVFLVVRSRRSARRRRALVDVGVGAAPPGPGWGAAPGQPPAGQAPYLGQAPHPGQGAAPAYPPYPAAPSGHPPYPPAAPYPGQPGPMRPGSGSPPDHGTRQ</sequence>
<keyword evidence="8 12" id="KW-1133">Transmembrane helix</keyword>
<keyword evidence="9 12" id="KW-0472">Membrane</keyword>